<dbReference type="AlphaFoldDB" id="A0A5P2AK73"/>
<protein>
    <submittedName>
        <fullName evidence="1">Uncharacterized protein</fullName>
    </submittedName>
</protein>
<reference evidence="1 2" key="1">
    <citation type="submission" date="2018-05" db="EMBL/GenBank/DDBJ databases">
        <title>Streptomyces venezuelae.</title>
        <authorList>
            <person name="Kim W."/>
            <person name="Lee N."/>
            <person name="Cho B.-K."/>
        </authorList>
    </citation>
    <scope>NUCLEOTIDE SEQUENCE [LARGE SCALE GENOMIC DNA]</scope>
    <source>
        <strain evidence="1 2">ATCC 15068</strain>
    </source>
</reference>
<dbReference type="EMBL" id="CP029194">
    <property type="protein sequence ID" value="QES17930.1"/>
    <property type="molecule type" value="Genomic_DNA"/>
</dbReference>
<evidence type="ECO:0000313" key="1">
    <source>
        <dbReference type="EMBL" id="QES17930.1"/>
    </source>
</evidence>
<sequence>MAMVRPSGLRATVSALAISVTVCSSVRVSGSHSWRLEPAVTSSVPSSLNAEEHFLDRHFAVEHLVMGAPHASHYRHAGTVLPAVLPGFLDGWPCGISLQQPRGDGSFVAAEFLREFAQETPWAQRSASLRSSPGAHGLYALGYTRRFSSTVYALGSSGSGAVRATSSFTVVGASRAAPGAVGTCR</sequence>
<dbReference type="Proteomes" id="UP000324106">
    <property type="component" value="Chromosome"/>
</dbReference>
<organism evidence="1 2">
    <name type="scientific">Streptomyces venezuelae</name>
    <dbReference type="NCBI Taxonomy" id="54571"/>
    <lineage>
        <taxon>Bacteria</taxon>
        <taxon>Bacillati</taxon>
        <taxon>Actinomycetota</taxon>
        <taxon>Actinomycetes</taxon>
        <taxon>Kitasatosporales</taxon>
        <taxon>Streptomycetaceae</taxon>
        <taxon>Streptomyces</taxon>
    </lineage>
</organism>
<gene>
    <name evidence="1" type="ORF">DEJ46_01445</name>
</gene>
<evidence type="ECO:0000313" key="2">
    <source>
        <dbReference type="Proteomes" id="UP000324106"/>
    </source>
</evidence>
<name>A0A5P2AK73_STRVZ</name>
<accession>A0A5P2AK73</accession>
<proteinExistence type="predicted"/>